<name>A0A5C3KCQ1_COPMA</name>
<reference evidence="1 2" key="1">
    <citation type="journal article" date="2019" name="Nat. Ecol. Evol.">
        <title>Megaphylogeny resolves global patterns of mushroom evolution.</title>
        <authorList>
            <person name="Varga T."/>
            <person name="Krizsan K."/>
            <person name="Foldi C."/>
            <person name="Dima B."/>
            <person name="Sanchez-Garcia M."/>
            <person name="Sanchez-Ramirez S."/>
            <person name="Szollosi G.J."/>
            <person name="Szarkandi J.G."/>
            <person name="Papp V."/>
            <person name="Albert L."/>
            <person name="Andreopoulos W."/>
            <person name="Angelini C."/>
            <person name="Antonin V."/>
            <person name="Barry K.W."/>
            <person name="Bougher N.L."/>
            <person name="Buchanan P."/>
            <person name="Buyck B."/>
            <person name="Bense V."/>
            <person name="Catcheside P."/>
            <person name="Chovatia M."/>
            <person name="Cooper J."/>
            <person name="Damon W."/>
            <person name="Desjardin D."/>
            <person name="Finy P."/>
            <person name="Geml J."/>
            <person name="Haridas S."/>
            <person name="Hughes K."/>
            <person name="Justo A."/>
            <person name="Karasinski D."/>
            <person name="Kautmanova I."/>
            <person name="Kiss B."/>
            <person name="Kocsube S."/>
            <person name="Kotiranta H."/>
            <person name="LaButti K.M."/>
            <person name="Lechner B.E."/>
            <person name="Liimatainen K."/>
            <person name="Lipzen A."/>
            <person name="Lukacs Z."/>
            <person name="Mihaltcheva S."/>
            <person name="Morgado L.N."/>
            <person name="Niskanen T."/>
            <person name="Noordeloos M.E."/>
            <person name="Ohm R.A."/>
            <person name="Ortiz-Santana B."/>
            <person name="Ovrebo C."/>
            <person name="Racz N."/>
            <person name="Riley R."/>
            <person name="Savchenko A."/>
            <person name="Shiryaev A."/>
            <person name="Soop K."/>
            <person name="Spirin V."/>
            <person name="Szebenyi C."/>
            <person name="Tomsovsky M."/>
            <person name="Tulloss R.E."/>
            <person name="Uehling J."/>
            <person name="Grigoriev I.V."/>
            <person name="Vagvolgyi C."/>
            <person name="Papp T."/>
            <person name="Martin F.M."/>
            <person name="Miettinen O."/>
            <person name="Hibbett D.S."/>
            <person name="Nagy L.G."/>
        </authorList>
    </citation>
    <scope>NUCLEOTIDE SEQUENCE [LARGE SCALE GENOMIC DNA]</scope>
    <source>
        <strain evidence="1 2">CBS 121175</strain>
    </source>
</reference>
<keyword evidence="2" id="KW-1185">Reference proteome</keyword>
<proteinExistence type="predicted"/>
<feature type="non-terminal residue" evidence="1">
    <location>
        <position position="168"/>
    </location>
</feature>
<dbReference type="EMBL" id="ML210511">
    <property type="protein sequence ID" value="TFK17433.1"/>
    <property type="molecule type" value="Genomic_DNA"/>
</dbReference>
<dbReference type="AlphaFoldDB" id="A0A5C3KCQ1"/>
<organism evidence="1 2">
    <name type="scientific">Coprinopsis marcescibilis</name>
    <name type="common">Agaric fungus</name>
    <name type="synonym">Psathyrella marcescibilis</name>
    <dbReference type="NCBI Taxonomy" id="230819"/>
    <lineage>
        <taxon>Eukaryota</taxon>
        <taxon>Fungi</taxon>
        <taxon>Dikarya</taxon>
        <taxon>Basidiomycota</taxon>
        <taxon>Agaricomycotina</taxon>
        <taxon>Agaricomycetes</taxon>
        <taxon>Agaricomycetidae</taxon>
        <taxon>Agaricales</taxon>
        <taxon>Agaricineae</taxon>
        <taxon>Psathyrellaceae</taxon>
        <taxon>Coprinopsis</taxon>
    </lineage>
</organism>
<evidence type="ECO:0000313" key="2">
    <source>
        <dbReference type="Proteomes" id="UP000307440"/>
    </source>
</evidence>
<accession>A0A5C3KCQ1</accession>
<evidence type="ECO:0000313" key="1">
    <source>
        <dbReference type="EMBL" id="TFK17433.1"/>
    </source>
</evidence>
<protein>
    <submittedName>
        <fullName evidence="1">Uncharacterized protein</fullName>
    </submittedName>
</protein>
<sequence length="168" mass="18867">MKVSENFAFNSLPPAMTSSESDILEQGPVSYFQGASDFVVRDSHFTEVRGNGNVTTTTTTIIQNYNYASTFPPDLSSVRNPAIQDAPSSSVVIQRPDPQSELLESFAALLAASRDNEDTSYHWGRIEGMFEDIDRRLTPYSRTLLKRLRQDVGDLKHVAFFTYQAYRA</sequence>
<gene>
    <name evidence="1" type="ORF">FA15DRAFT_761067</name>
</gene>
<dbReference type="Proteomes" id="UP000307440">
    <property type="component" value="Unassembled WGS sequence"/>
</dbReference>